<dbReference type="Pfam" id="PF04782">
    <property type="entry name" value="DUF632"/>
    <property type="match status" value="1"/>
</dbReference>
<feature type="region of interest" description="Disordered" evidence="1">
    <location>
        <begin position="123"/>
        <end position="252"/>
    </location>
</feature>
<organism evidence="4 5">
    <name type="scientific">Taxus chinensis</name>
    <name type="common">Chinese yew</name>
    <name type="synonym">Taxus wallichiana var. chinensis</name>
    <dbReference type="NCBI Taxonomy" id="29808"/>
    <lineage>
        <taxon>Eukaryota</taxon>
        <taxon>Viridiplantae</taxon>
        <taxon>Streptophyta</taxon>
        <taxon>Embryophyta</taxon>
        <taxon>Tracheophyta</taxon>
        <taxon>Spermatophyta</taxon>
        <taxon>Pinopsida</taxon>
        <taxon>Pinidae</taxon>
        <taxon>Conifers II</taxon>
        <taxon>Cupressales</taxon>
        <taxon>Taxaceae</taxon>
        <taxon>Taxus</taxon>
    </lineage>
</organism>
<dbReference type="EMBL" id="JAHRHJ020000005">
    <property type="protein sequence ID" value="KAH9316704.1"/>
    <property type="molecule type" value="Genomic_DNA"/>
</dbReference>
<comment type="caution">
    <text evidence="4">The sequence shown here is derived from an EMBL/GenBank/DDBJ whole genome shotgun (WGS) entry which is preliminary data.</text>
</comment>
<feature type="compositionally biased region" description="Basic and acidic residues" evidence="1">
    <location>
        <begin position="642"/>
        <end position="657"/>
    </location>
</feature>
<feature type="compositionally biased region" description="Basic and acidic residues" evidence="1">
    <location>
        <begin position="612"/>
        <end position="627"/>
    </location>
</feature>
<keyword evidence="5" id="KW-1185">Reference proteome</keyword>
<dbReference type="PANTHER" id="PTHR21450:SF7">
    <property type="entry name" value="DNA LIGASE (DUF630 AND DUF632)"/>
    <property type="match status" value="1"/>
</dbReference>
<dbReference type="AlphaFoldDB" id="A0AA38G4N9"/>
<feature type="compositionally biased region" description="Pro residues" evidence="1">
    <location>
        <begin position="69"/>
        <end position="89"/>
    </location>
</feature>
<feature type="domain" description="DUF632" evidence="2">
    <location>
        <begin position="286"/>
        <end position="585"/>
    </location>
</feature>
<sequence>MGCSQSKIENEESVFRCKQRKLFMKQSVTARNAFAAAHSSYITLLKNTGAALNDYGQGETTEVRAPGLLPTPPPIDPLPAPPPLPPLFPSPTRTQYLQAPIGRSVSLPPIALQKEVDAVAKMKMNSSPPRKSTITEDEDAEEEAERDDRPAEAVVAPPPPPPRASNPPPPPPPAQNSPWDFFDVGGFTYQKHDEAPAEEMQQTEIMQSREEEEVAAADDHILMEEDDEKDDDTDAHDSPIKTPEKVVQHSNSNKVAEPVALKEELPLPLAIPSDHGKGRGKGGKDLLQVLQDIDDQFLKASEGGQEVSKMLEANRLHYHSNFADNKGMIDPERVKRVITWNRSFKFTPSDDVKEEEKETHASVLDKLLAWEKKLYDEVKAGELMKIEYQKKIALLNRQKKRGRNSEALEKTKAAVKYLHTRYMVDFQAMDSTSSEIRRLRDEQLYPNLVELVAGMAKMWKSMYDSHRRQQEIVSGLRSIDISNAPEETTEQHHQRTVQLHNVVIDWQSQSGKLVHFQKEYINALNNWLRLNLIPIESNLKEKVSSPPKTVLPPIHALLQEWHNELDKVPDTVVLEAIKSFAAIIERIVEQQQDEIKQKSKYEEIKNEHERKRRAFEEWERRNRDKSQSELNESESTGANSKDPIKERKAQLGILKEREEEEKEKHKKACKYTRALSLNSLKTGLPAVFEAM</sequence>
<dbReference type="Proteomes" id="UP000824469">
    <property type="component" value="Unassembled WGS sequence"/>
</dbReference>
<accession>A0AA38G4N9</accession>
<feature type="domain" description="DUF630" evidence="3">
    <location>
        <begin position="1"/>
        <end position="59"/>
    </location>
</feature>
<evidence type="ECO:0000313" key="5">
    <source>
        <dbReference type="Proteomes" id="UP000824469"/>
    </source>
</evidence>
<feature type="compositionally biased region" description="Pro residues" evidence="1">
    <location>
        <begin position="156"/>
        <end position="175"/>
    </location>
</feature>
<feature type="non-terminal residue" evidence="4">
    <location>
        <position position="691"/>
    </location>
</feature>
<evidence type="ECO:0008006" key="6">
    <source>
        <dbReference type="Google" id="ProtNLM"/>
    </source>
</evidence>
<feature type="region of interest" description="Disordered" evidence="1">
    <location>
        <begin position="68"/>
        <end position="94"/>
    </location>
</feature>
<feature type="compositionally biased region" description="Acidic residues" evidence="1">
    <location>
        <begin position="224"/>
        <end position="234"/>
    </location>
</feature>
<evidence type="ECO:0000256" key="1">
    <source>
        <dbReference type="SAM" id="MobiDB-lite"/>
    </source>
</evidence>
<feature type="compositionally biased region" description="Basic and acidic residues" evidence="1">
    <location>
        <begin position="235"/>
        <end position="247"/>
    </location>
</feature>
<evidence type="ECO:0000313" key="4">
    <source>
        <dbReference type="EMBL" id="KAH9316704.1"/>
    </source>
</evidence>
<protein>
    <recommendedName>
        <fullName evidence="6">Nitrate regulatory gene2 protein-like</fullName>
    </recommendedName>
</protein>
<feature type="compositionally biased region" description="Acidic residues" evidence="1">
    <location>
        <begin position="135"/>
        <end position="145"/>
    </location>
</feature>
<dbReference type="InterPro" id="IPR006868">
    <property type="entry name" value="DUF630"/>
</dbReference>
<dbReference type="OMA" id="HNAATEV"/>
<feature type="compositionally biased region" description="Polar residues" evidence="1">
    <location>
        <begin position="628"/>
        <end position="639"/>
    </location>
</feature>
<feature type="region of interest" description="Disordered" evidence="1">
    <location>
        <begin position="612"/>
        <end position="668"/>
    </location>
</feature>
<evidence type="ECO:0000259" key="3">
    <source>
        <dbReference type="Pfam" id="PF04783"/>
    </source>
</evidence>
<proteinExistence type="predicted"/>
<dbReference type="InterPro" id="IPR006867">
    <property type="entry name" value="DUF632"/>
</dbReference>
<reference evidence="4 5" key="1">
    <citation type="journal article" date="2021" name="Nat. Plants">
        <title>The Taxus genome provides insights into paclitaxel biosynthesis.</title>
        <authorList>
            <person name="Xiong X."/>
            <person name="Gou J."/>
            <person name="Liao Q."/>
            <person name="Li Y."/>
            <person name="Zhou Q."/>
            <person name="Bi G."/>
            <person name="Li C."/>
            <person name="Du R."/>
            <person name="Wang X."/>
            <person name="Sun T."/>
            <person name="Guo L."/>
            <person name="Liang H."/>
            <person name="Lu P."/>
            <person name="Wu Y."/>
            <person name="Zhang Z."/>
            <person name="Ro D.K."/>
            <person name="Shang Y."/>
            <person name="Huang S."/>
            <person name="Yan J."/>
        </authorList>
    </citation>
    <scope>NUCLEOTIDE SEQUENCE [LARGE SCALE GENOMIC DNA]</scope>
    <source>
        <strain evidence="4">Ta-2019</strain>
    </source>
</reference>
<gene>
    <name evidence="4" type="ORF">KI387_025331</name>
</gene>
<evidence type="ECO:0000259" key="2">
    <source>
        <dbReference type="Pfam" id="PF04782"/>
    </source>
</evidence>
<name>A0AA38G4N9_TAXCH</name>
<dbReference type="Pfam" id="PF04783">
    <property type="entry name" value="DUF630"/>
    <property type="match status" value="1"/>
</dbReference>
<dbReference type="PANTHER" id="PTHR21450">
    <property type="entry name" value="PROTEIN ALTERED PHOSPHATE STARVATION RESPONSE 1"/>
    <property type="match status" value="1"/>
</dbReference>